<evidence type="ECO:0000256" key="1">
    <source>
        <dbReference type="SAM" id="MobiDB-lite"/>
    </source>
</evidence>
<sequence length="92" mass="10510">WRRGVPPLRRWGQRPWLKRRARRSTPGGTQCFVSAWRPPWITSSAGNRRRSSRRPGCPSTRISRSRRMAAWMMAKIGSTHRRTASSSSCGCG</sequence>
<dbReference type="AlphaFoldDB" id="A0A6J4UJH5"/>
<feature type="region of interest" description="Disordered" evidence="1">
    <location>
        <begin position="40"/>
        <end position="66"/>
    </location>
</feature>
<proteinExistence type="predicted"/>
<evidence type="ECO:0000313" key="2">
    <source>
        <dbReference type="EMBL" id="CAA9550563.1"/>
    </source>
</evidence>
<accession>A0A6J4UJH5</accession>
<dbReference type="EMBL" id="CADCWF010000107">
    <property type="protein sequence ID" value="CAA9550563.1"/>
    <property type="molecule type" value="Genomic_DNA"/>
</dbReference>
<feature type="non-terminal residue" evidence="2">
    <location>
        <position position="1"/>
    </location>
</feature>
<reference evidence="2" key="1">
    <citation type="submission" date="2020-02" db="EMBL/GenBank/DDBJ databases">
        <authorList>
            <person name="Meier V. D."/>
        </authorList>
    </citation>
    <scope>NUCLEOTIDE SEQUENCE</scope>
    <source>
        <strain evidence="2">AVDCRST_MAG59</strain>
    </source>
</reference>
<gene>
    <name evidence="2" type="ORF">AVDCRST_MAG59-1693</name>
</gene>
<name>A0A6J4UJH5_9BACT</name>
<feature type="non-terminal residue" evidence="2">
    <location>
        <position position="92"/>
    </location>
</feature>
<protein>
    <submittedName>
        <fullName evidence="2">Uncharacterized protein</fullName>
    </submittedName>
</protein>
<organism evidence="2">
    <name type="scientific">uncultured Thermomicrobiales bacterium</name>
    <dbReference type="NCBI Taxonomy" id="1645740"/>
    <lineage>
        <taxon>Bacteria</taxon>
        <taxon>Pseudomonadati</taxon>
        <taxon>Thermomicrobiota</taxon>
        <taxon>Thermomicrobia</taxon>
        <taxon>Thermomicrobiales</taxon>
        <taxon>environmental samples</taxon>
    </lineage>
</organism>